<sequence length="172" mass="17753">MQVASGDTKREVAQQQGGVVDLAGFYNDEGLPLGAAVTASGRISTALFPGATFDTPPFTRDELIALDEALRDASNLAEVRFSVYIGNLGDDVVADARGILAKAPEPAYGTLIAVSPNTHEVAVVSGSEVAGRVNDRVAELGVTAAISAFKNNQLIDGLVSALRVMATAVARP</sequence>
<dbReference type="Proteomes" id="UP001418444">
    <property type="component" value="Unassembled WGS sequence"/>
</dbReference>
<dbReference type="EMBL" id="BAAAZW010000005">
    <property type="protein sequence ID" value="GAA3958963.1"/>
    <property type="molecule type" value="Genomic_DNA"/>
</dbReference>
<name>A0ABP7P461_9ACTN</name>
<dbReference type="InterPro" id="IPR033437">
    <property type="entry name" value="DUF5130"/>
</dbReference>
<dbReference type="Pfam" id="PF17174">
    <property type="entry name" value="DUF5130"/>
    <property type="match status" value="1"/>
</dbReference>
<dbReference type="Gene3D" id="3.10.310.50">
    <property type="match status" value="1"/>
</dbReference>
<accession>A0ABP7P461</accession>
<organism evidence="1 2">
    <name type="scientific">Gordonia caeni</name>
    <dbReference type="NCBI Taxonomy" id="1007097"/>
    <lineage>
        <taxon>Bacteria</taxon>
        <taxon>Bacillati</taxon>
        <taxon>Actinomycetota</taxon>
        <taxon>Actinomycetes</taxon>
        <taxon>Mycobacteriales</taxon>
        <taxon>Gordoniaceae</taxon>
        <taxon>Gordonia</taxon>
    </lineage>
</organism>
<reference evidence="2" key="1">
    <citation type="journal article" date="2019" name="Int. J. Syst. Evol. Microbiol.">
        <title>The Global Catalogue of Microorganisms (GCM) 10K type strain sequencing project: providing services to taxonomists for standard genome sequencing and annotation.</title>
        <authorList>
            <consortium name="The Broad Institute Genomics Platform"/>
            <consortium name="The Broad Institute Genome Sequencing Center for Infectious Disease"/>
            <person name="Wu L."/>
            <person name="Ma J."/>
        </authorList>
    </citation>
    <scope>NUCLEOTIDE SEQUENCE [LARGE SCALE GENOMIC DNA]</scope>
    <source>
        <strain evidence="2">JCM 16923</strain>
    </source>
</reference>
<comment type="caution">
    <text evidence="1">The sequence shown here is derived from an EMBL/GenBank/DDBJ whole genome shotgun (WGS) entry which is preliminary data.</text>
</comment>
<keyword evidence="2" id="KW-1185">Reference proteome</keyword>
<protein>
    <submittedName>
        <fullName evidence="1">DUF5130 domain-containing protein</fullName>
    </submittedName>
</protein>
<evidence type="ECO:0000313" key="2">
    <source>
        <dbReference type="Proteomes" id="UP001418444"/>
    </source>
</evidence>
<evidence type="ECO:0000313" key="1">
    <source>
        <dbReference type="EMBL" id="GAA3958963.1"/>
    </source>
</evidence>
<proteinExistence type="predicted"/>
<gene>
    <name evidence="1" type="ORF">GCM10022231_18240</name>
</gene>